<dbReference type="PANTHER" id="PTHR30572:SF4">
    <property type="entry name" value="ABC TRANSPORTER PERMEASE YTRF"/>
    <property type="match status" value="1"/>
</dbReference>
<evidence type="ECO:0000256" key="4">
    <source>
        <dbReference type="ARBA" id="ARBA00022989"/>
    </source>
</evidence>
<proteinExistence type="inferred from homology"/>
<keyword evidence="5 7" id="KW-0472">Membrane</keyword>
<accession>A0ABS5XVQ9</accession>
<feature type="transmembrane region" description="Helical" evidence="7">
    <location>
        <begin position="22"/>
        <end position="43"/>
    </location>
</feature>
<feature type="domain" description="MacB-like periplasmic core" evidence="9">
    <location>
        <begin position="23"/>
        <end position="214"/>
    </location>
</feature>
<keyword evidence="3 7" id="KW-0812">Transmembrane</keyword>
<keyword evidence="11" id="KW-1185">Reference proteome</keyword>
<sequence>MSGFVGALSEAWAELRHHKLRVLLSLIGIAVSVAAIAAVLALGDYMRQSQVEQSDRYGGREATIAVSAVRTDGAPLDWSAMDAAVTAAAARFDLAHVTRRADLTSTADIQTADYVRPVMVRLGDPDYALIHRTALFAGRWFEPGDAAWLAPPIVLSQPLWQALGAPSLGGHPTVELLGPLAGTYRIVGVTPAQWQGDTEKAITLLPDTYLDRTEGLAPGDSLNWELWVGPDRVDAIGPELAAQLRAAAGADVQVSVARSDWATRPETQQSAQIFELTTGLIAGLVLLLGGLGLVNIQLVAMRQRIREIGVRRSFGATSARIFTTVLFENVVATAVAGIAGIALAIIVLRILFSLDVLPTLQDVPPFPLRAALIALAAAVGIGAVAGFLPALAAVRAKVIDALRI</sequence>
<comment type="caution">
    <text evidence="10">The sequence shown here is derived from an EMBL/GenBank/DDBJ whole genome shotgun (WGS) entry which is preliminary data.</text>
</comment>
<name>A0ABS5XVQ9_9MICO</name>
<evidence type="ECO:0000256" key="1">
    <source>
        <dbReference type="ARBA" id="ARBA00004651"/>
    </source>
</evidence>
<reference evidence="10 11" key="1">
    <citation type="submission" date="2021-03" db="EMBL/GenBank/DDBJ databases">
        <title>Microbacterium pauli sp. nov., isolated from microfiltered milk.</title>
        <authorList>
            <person name="Bellassi P."/>
            <person name="Fontana A."/>
            <person name="Callegari M.L."/>
            <person name="Lorenzo M."/>
            <person name="Cappa F."/>
        </authorList>
    </citation>
    <scope>NUCLEOTIDE SEQUENCE [LARGE SCALE GENOMIC DNA]</scope>
    <source>
        <strain evidence="10 11">DSM 18909</strain>
    </source>
</reference>
<evidence type="ECO:0000313" key="11">
    <source>
        <dbReference type="Proteomes" id="UP000740605"/>
    </source>
</evidence>
<evidence type="ECO:0000259" key="8">
    <source>
        <dbReference type="Pfam" id="PF02687"/>
    </source>
</evidence>
<feature type="transmembrane region" description="Helical" evidence="7">
    <location>
        <begin position="279"/>
        <end position="300"/>
    </location>
</feature>
<dbReference type="InterPro" id="IPR025857">
    <property type="entry name" value="MacB_PCD"/>
</dbReference>
<dbReference type="EMBL" id="JAFLHG010000007">
    <property type="protein sequence ID" value="MBT8798249.1"/>
    <property type="molecule type" value="Genomic_DNA"/>
</dbReference>
<feature type="transmembrane region" description="Helical" evidence="7">
    <location>
        <begin position="321"/>
        <end position="352"/>
    </location>
</feature>
<evidence type="ECO:0000256" key="7">
    <source>
        <dbReference type="SAM" id="Phobius"/>
    </source>
</evidence>
<comment type="subcellular location">
    <subcellularLocation>
        <location evidence="1">Cell membrane</location>
        <topology evidence="1">Multi-pass membrane protein</topology>
    </subcellularLocation>
</comment>
<dbReference type="InterPro" id="IPR003838">
    <property type="entry name" value="ABC3_permease_C"/>
</dbReference>
<feature type="domain" description="ABC3 transporter permease C-terminal" evidence="8">
    <location>
        <begin position="280"/>
        <end position="396"/>
    </location>
</feature>
<keyword evidence="4 7" id="KW-1133">Transmembrane helix</keyword>
<dbReference type="Pfam" id="PF12704">
    <property type="entry name" value="MacB_PCD"/>
    <property type="match status" value="1"/>
</dbReference>
<organism evidence="10 11">
    <name type="scientific">Microbacterium flavum</name>
    <dbReference type="NCBI Taxonomy" id="415216"/>
    <lineage>
        <taxon>Bacteria</taxon>
        <taxon>Bacillati</taxon>
        <taxon>Actinomycetota</taxon>
        <taxon>Actinomycetes</taxon>
        <taxon>Micrococcales</taxon>
        <taxon>Microbacteriaceae</taxon>
        <taxon>Microbacterium</taxon>
    </lineage>
</organism>
<dbReference type="Proteomes" id="UP000740605">
    <property type="component" value="Unassembled WGS sequence"/>
</dbReference>
<evidence type="ECO:0000313" key="10">
    <source>
        <dbReference type="EMBL" id="MBT8798249.1"/>
    </source>
</evidence>
<dbReference type="PANTHER" id="PTHR30572">
    <property type="entry name" value="MEMBRANE COMPONENT OF TRANSPORTER-RELATED"/>
    <property type="match status" value="1"/>
</dbReference>
<keyword evidence="2" id="KW-1003">Cell membrane</keyword>
<evidence type="ECO:0000256" key="6">
    <source>
        <dbReference type="ARBA" id="ARBA00038076"/>
    </source>
</evidence>
<dbReference type="Pfam" id="PF02687">
    <property type="entry name" value="FtsX"/>
    <property type="match status" value="1"/>
</dbReference>
<comment type="similarity">
    <text evidence="6">Belongs to the ABC-4 integral membrane protein family.</text>
</comment>
<evidence type="ECO:0000259" key="9">
    <source>
        <dbReference type="Pfam" id="PF12704"/>
    </source>
</evidence>
<feature type="transmembrane region" description="Helical" evidence="7">
    <location>
        <begin position="372"/>
        <end position="394"/>
    </location>
</feature>
<evidence type="ECO:0000256" key="2">
    <source>
        <dbReference type="ARBA" id="ARBA00022475"/>
    </source>
</evidence>
<gene>
    <name evidence="10" type="ORF">J0P97_09210</name>
</gene>
<evidence type="ECO:0000256" key="5">
    <source>
        <dbReference type="ARBA" id="ARBA00023136"/>
    </source>
</evidence>
<dbReference type="RefSeq" id="WP_215487486.1">
    <property type="nucleotide sequence ID" value="NZ_BAAAPJ010000002.1"/>
</dbReference>
<evidence type="ECO:0000256" key="3">
    <source>
        <dbReference type="ARBA" id="ARBA00022692"/>
    </source>
</evidence>
<protein>
    <submittedName>
        <fullName evidence="10">ABC transporter permease</fullName>
    </submittedName>
</protein>
<dbReference type="InterPro" id="IPR050250">
    <property type="entry name" value="Macrolide_Exporter_MacB"/>
</dbReference>